<reference evidence="2" key="1">
    <citation type="journal article" date="2023" name="Commun. Biol.">
        <title>Genome analysis of Parmales, the sister group of diatoms, reveals the evolutionary specialization of diatoms from phago-mixotrophs to photoautotrophs.</title>
        <authorList>
            <person name="Ban H."/>
            <person name="Sato S."/>
            <person name="Yoshikawa S."/>
            <person name="Yamada K."/>
            <person name="Nakamura Y."/>
            <person name="Ichinomiya M."/>
            <person name="Sato N."/>
            <person name="Blanc-Mathieu R."/>
            <person name="Endo H."/>
            <person name="Kuwata A."/>
            <person name="Ogata H."/>
        </authorList>
    </citation>
    <scope>NUCLEOTIDE SEQUENCE [LARGE SCALE GENOMIC DNA]</scope>
</reference>
<dbReference type="OrthoDB" id="443981at2759"/>
<evidence type="ECO:0000313" key="2">
    <source>
        <dbReference type="Proteomes" id="UP001165065"/>
    </source>
</evidence>
<accession>A0A9W7L9R1</accession>
<dbReference type="PANTHER" id="PTHR14614">
    <property type="entry name" value="HEPATOCELLULAR CARCINOMA-ASSOCIATED ANTIGEN"/>
    <property type="match status" value="1"/>
</dbReference>
<dbReference type="Proteomes" id="UP001165065">
    <property type="component" value="Unassembled WGS sequence"/>
</dbReference>
<organism evidence="1 2">
    <name type="scientific">Triparma columacea</name>
    <dbReference type="NCBI Taxonomy" id="722753"/>
    <lineage>
        <taxon>Eukaryota</taxon>
        <taxon>Sar</taxon>
        <taxon>Stramenopiles</taxon>
        <taxon>Ochrophyta</taxon>
        <taxon>Bolidophyceae</taxon>
        <taxon>Parmales</taxon>
        <taxon>Triparmaceae</taxon>
        <taxon>Triparma</taxon>
    </lineage>
</organism>
<protein>
    <submittedName>
        <fullName evidence="1">Uncharacterized protein</fullName>
    </submittedName>
</protein>
<name>A0A9W7L9R1_9STRA</name>
<gene>
    <name evidence="1" type="ORF">TrCOL_g10990</name>
</gene>
<keyword evidence="2" id="KW-1185">Reference proteome</keyword>
<dbReference type="Pfam" id="PF10294">
    <property type="entry name" value="Methyltransf_16"/>
    <property type="match status" value="2"/>
</dbReference>
<dbReference type="Gene3D" id="3.40.50.150">
    <property type="entry name" value="Vaccinia Virus protein VP39"/>
    <property type="match status" value="1"/>
</dbReference>
<dbReference type="InterPro" id="IPR019410">
    <property type="entry name" value="Methyltransf_16"/>
</dbReference>
<dbReference type="AlphaFoldDB" id="A0A9W7L9R1"/>
<evidence type="ECO:0000313" key="1">
    <source>
        <dbReference type="EMBL" id="GMI40489.1"/>
    </source>
</evidence>
<dbReference type="EMBL" id="BRYA01000130">
    <property type="protein sequence ID" value="GMI40489.1"/>
    <property type="molecule type" value="Genomic_DNA"/>
</dbReference>
<proteinExistence type="predicted"/>
<dbReference type="InterPro" id="IPR029063">
    <property type="entry name" value="SAM-dependent_MTases_sf"/>
</dbReference>
<sequence>MRVFENIVKEQEPPSSLPSDVVSDLYSTSLRSFRFLNENDTSSNCSVDVRQTSFSLGKLGSSVWGSSISLASWLFVHKELVKGKRVLELGAGCGLPGLMCAKLCGASSVTLTDFWEAEETKESEDLVRLLPDFLFATNLHYNVNLNGLADIARVERLDWHDPSNLGDFDLIVGSDLVYNTYDVPPLLSVIDSALTDCNLVLLFIPLSTRREALPLFLEELEGKRKQCWLVEQDEMTFKGFGDNEAMLRLAIRRKR</sequence>
<comment type="caution">
    <text evidence="1">The sequence shown here is derived from an EMBL/GenBank/DDBJ whole genome shotgun (WGS) entry which is preliminary data.</text>
</comment>
<dbReference type="SUPFAM" id="SSF53335">
    <property type="entry name" value="S-adenosyl-L-methionine-dependent methyltransferases"/>
    <property type="match status" value="1"/>
</dbReference>